<organism evidence="10 11">
    <name type="scientific">Branchiostoma lanceolatum</name>
    <name type="common">Common lancelet</name>
    <name type="synonym">Amphioxus lanceolatum</name>
    <dbReference type="NCBI Taxonomy" id="7740"/>
    <lineage>
        <taxon>Eukaryota</taxon>
        <taxon>Metazoa</taxon>
        <taxon>Chordata</taxon>
        <taxon>Cephalochordata</taxon>
        <taxon>Leptocardii</taxon>
        <taxon>Amphioxiformes</taxon>
        <taxon>Branchiostomatidae</taxon>
        <taxon>Branchiostoma</taxon>
    </lineage>
</organism>
<evidence type="ECO:0000256" key="4">
    <source>
        <dbReference type="ARBA" id="ARBA00022771"/>
    </source>
</evidence>
<sequence length="192" mass="20932">MATVGHWSPTGVGLCFDDGSHTAVSQVNGDSKTSDTEDKRAAQNLNNPGEKPFMCEECGYGTKREEPVPVYVETKSITGSRLVMATGRHGSPTRVDQNCYDGSPTVVSQVDCDSQTSNAEDQTTAPPVNVSNTAEKLNMCEEFGYRMANRANLPQHMREHPGKKPYKCDQCDYSASCKSNLNKHLLVHTGLT</sequence>
<proteinExistence type="predicted"/>
<dbReference type="PROSITE" id="PS50157">
    <property type="entry name" value="ZINC_FINGER_C2H2_2"/>
    <property type="match status" value="2"/>
</dbReference>
<keyword evidence="6" id="KW-0238">DNA-binding</keyword>
<evidence type="ECO:0000313" key="11">
    <source>
        <dbReference type="Proteomes" id="UP000838412"/>
    </source>
</evidence>
<dbReference type="SMART" id="SM00355">
    <property type="entry name" value="ZnF_C2H2"/>
    <property type="match status" value="2"/>
</dbReference>
<dbReference type="FunFam" id="3.30.160.60:FF:001876">
    <property type="match status" value="1"/>
</dbReference>
<evidence type="ECO:0000256" key="8">
    <source>
        <dbReference type="PROSITE-ProRule" id="PRU00042"/>
    </source>
</evidence>
<dbReference type="PANTHER" id="PTHR24392:SF31">
    <property type="entry name" value="C2H2-TYPE DOMAIN-CONTAINING PROTEIN"/>
    <property type="match status" value="1"/>
</dbReference>
<feature type="domain" description="C2H2-type" evidence="9">
    <location>
        <begin position="166"/>
        <end position="192"/>
    </location>
</feature>
<evidence type="ECO:0000256" key="6">
    <source>
        <dbReference type="ARBA" id="ARBA00023125"/>
    </source>
</evidence>
<accession>A0A8J9YTZ4</accession>
<evidence type="ECO:0000259" key="9">
    <source>
        <dbReference type="PROSITE" id="PS50157"/>
    </source>
</evidence>
<gene>
    <name evidence="10" type="primary">ZNF225</name>
    <name evidence="10" type="ORF">BLAG_LOCUS5215</name>
</gene>
<keyword evidence="5" id="KW-0862">Zinc</keyword>
<reference evidence="10" key="1">
    <citation type="submission" date="2022-01" db="EMBL/GenBank/DDBJ databases">
        <authorList>
            <person name="Braso-Vives M."/>
        </authorList>
    </citation>
    <scope>NUCLEOTIDE SEQUENCE</scope>
</reference>
<dbReference type="AlphaFoldDB" id="A0A8J9YTZ4"/>
<dbReference type="GO" id="GO:0003677">
    <property type="term" value="F:DNA binding"/>
    <property type="evidence" value="ECO:0007669"/>
    <property type="project" value="UniProtKB-KW"/>
</dbReference>
<protein>
    <submittedName>
        <fullName evidence="10">ZNF225 protein</fullName>
    </submittedName>
</protein>
<evidence type="ECO:0000256" key="1">
    <source>
        <dbReference type="ARBA" id="ARBA00004123"/>
    </source>
</evidence>
<name>A0A8J9YTZ4_BRALA</name>
<dbReference type="Proteomes" id="UP000838412">
    <property type="component" value="Chromosome 12"/>
</dbReference>
<dbReference type="SUPFAM" id="SSF57667">
    <property type="entry name" value="beta-beta-alpha zinc fingers"/>
    <property type="match status" value="1"/>
</dbReference>
<evidence type="ECO:0000313" key="10">
    <source>
        <dbReference type="EMBL" id="CAH1241718.1"/>
    </source>
</evidence>
<keyword evidence="7" id="KW-0539">Nucleus</keyword>
<evidence type="ECO:0000256" key="2">
    <source>
        <dbReference type="ARBA" id="ARBA00022723"/>
    </source>
</evidence>
<evidence type="ECO:0000256" key="5">
    <source>
        <dbReference type="ARBA" id="ARBA00022833"/>
    </source>
</evidence>
<dbReference type="GO" id="GO:0008270">
    <property type="term" value="F:zinc ion binding"/>
    <property type="evidence" value="ECO:0007669"/>
    <property type="project" value="UniProtKB-KW"/>
</dbReference>
<evidence type="ECO:0000256" key="3">
    <source>
        <dbReference type="ARBA" id="ARBA00022737"/>
    </source>
</evidence>
<dbReference type="InterPro" id="IPR036236">
    <property type="entry name" value="Znf_C2H2_sf"/>
</dbReference>
<comment type="subcellular location">
    <subcellularLocation>
        <location evidence="1">Nucleus</location>
    </subcellularLocation>
</comment>
<dbReference type="OrthoDB" id="3561125at2759"/>
<evidence type="ECO:0000256" key="7">
    <source>
        <dbReference type="ARBA" id="ARBA00023242"/>
    </source>
</evidence>
<dbReference type="Pfam" id="PF13909">
    <property type="entry name" value="zf-H2C2_5"/>
    <property type="match status" value="1"/>
</dbReference>
<feature type="domain" description="C2H2-type" evidence="9">
    <location>
        <begin position="138"/>
        <end position="165"/>
    </location>
</feature>
<keyword evidence="3" id="KW-0677">Repeat</keyword>
<keyword evidence="11" id="KW-1185">Reference proteome</keyword>
<dbReference type="Gene3D" id="3.30.160.60">
    <property type="entry name" value="Classic Zinc Finger"/>
    <property type="match status" value="2"/>
</dbReference>
<dbReference type="EMBL" id="OV696697">
    <property type="protein sequence ID" value="CAH1241718.1"/>
    <property type="molecule type" value="Genomic_DNA"/>
</dbReference>
<keyword evidence="4 8" id="KW-0863">Zinc-finger</keyword>
<dbReference type="PANTHER" id="PTHR24392">
    <property type="entry name" value="ZINC FINGER PROTEIN"/>
    <property type="match status" value="1"/>
</dbReference>
<dbReference type="GO" id="GO:0005634">
    <property type="term" value="C:nucleus"/>
    <property type="evidence" value="ECO:0007669"/>
    <property type="project" value="UniProtKB-SubCell"/>
</dbReference>
<dbReference type="InterPro" id="IPR013087">
    <property type="entry name" value="Znf_C2H2_type"/>
</dbReference>
<keyword evidence="2" id="KW-0479">Metal-binding</keyword>